<sequence>MTKTRPAQRGTGWYRRNRADRPGRRRLPLSAAVVVGIIAAAVLPAAPLSAAPIVGLAQPAPPGFGLPHGYTPSPSPYQTGYDIVQNVRMSDGVELHASIRYPLDPVTHEPAKGPFPVVLSMTPYGSYNGLLVSLFGGLFEEYDLPVPGDLGGVINSVLQEVSAPVDLVNRGYINVIADVRGTGASSGQWSPISDRSAQDVRALVDWSSRLPNANGKVGMFGYSFPGVEAMHGATKIGENSPLKAIFTMNTDYDLLQDVLGDGQWAPLISAFVIVWPGLWLQYANLWESALVEPQRAIGLVVDRLKGLIGDDGQGVIGLAARLLTQGINADDPVVGARLLSDDIAEIVRNDVAVYAVGGDTDIFQGATFKLYAALQNAAAGRDPYGPMDPAQRPDPRYQILQGPWPHVTTGFAPTGRIRTEEHTAAWFDHWLKDIDNGIDRNAKPLNVIDANGNAMSVGSYPFAETTPTSYYLDGNQLSTTAPAGEQMSDRWDYSLVNNPCNRGTSKATGGILEFVVNLLSLGNLHEPCSQTAVGPQHGLTYTTAPFDEAMTLAGPIVADLFAASTTTDAAFDVAVEDVAPDGTVRQLTEGSLTAQRRALDEDRSWRTDDGTVYAAVHQNTSTSRQPLVPGQVTEFQVRVFPTAQKIDAGHRLRIRIASGNFPASMPHPLDLPGLLGSAVTLEHSARYPSKVVLPLGRAADSGWR</sequence>
<dbReference type="Proteomes" id="UP000006304">
    <property type="component" value="Chromosome"/>
</dbReference>
<dbReference type="InterPro" id="IPR029058">
    <property type="entry name" value="AB_hydrolase_fold"/>
</dbReference>
<protein>
    <submittedName>
        <fullName evidence="3">Peptidase S15</fullName>
    </submittedName>
</protein>
<dbReference type="SUPFAM" id="SSF53474">
    <property type="entry name" value="alpha/beta-Hydrolases"/>
    <property type="match status" value="1"/>
</dbReference>
<dbReference type="HOGENOM" id="CLU_015590_4_1_11"/>
<dbReference type="PANTHER" id="PTHR43056">
    <property type="entry name" value="PEPTIDASE S9 PROLYL OLIGOPEPTIDASE"/>
    <property type="match status" value="1"/>
</dbReference>
<dbReference type="eggNOG" id="COG2936">
    <property type="taxonomic scope" value="Bacteria"/>
</dbReference>
<name>K0ERT6_NOCB7</name>
<dbReference type="InterPro" id="IPR050585">
    <property type="entry name" value="Xaa-Pro_dipeptidyl-ppase/CocE"/>
</dbReference>
<dbReference type="NCBIfam" id="TIGR00976">
    <property type="entry name" value="CocE_NonD"/>
    <property type="match status" value="1"/>
</dbReference>
<evidence type="ECO:0000313" key="4">
    <source>
        <dbReference type="Proteomes" id="UP000006304"/>
    </source>
</evidence>
<keyword evidence="1" id="KW-0378">Hydrolase</keyword>
<dbReference type="Gene3D" id="2.60.120.260">
    <property type="entry name" value="Galactose-binding domain-like"/>
    <property type="match status" value="1"/>
</dbReference>
<organism evidence="3 4">
    <name type="scientific">Nocardia brasiliensis (strain ATCC 700358 / HUJEG-1)</name>
    <dbReference type="NCBI Taxonomy" id="1133849"/>
    <lineage>
        <taxon>Bacteria</taxon>
        <taxon>Bacillati</taxon>
        <taxon>Actinomycetota</taxon>
        <taxon>Actinomycetes</taxon>
        <taxon>Mycobacteriales</taxon>
        <taxon>Nocardiaceae</taxon>
        <taxon>Nocardia</taxon>
    </lineage>
</organism>
<dbReference type="AlphaFoldDB" id="K0ERT6"/>
<keyword evidence="4" id="KW-1185">Reference proteome</keyword>
<reference evidence="3 4" key="1">
    <citation type="journal article" date="2012" name="J. Bacteriol.">
        <title>Complete genome sequence of Nocardia brasiliensis HUJEG-1.</title>
        <authorList>
            <person name="Vera-Cabrera L."/>
            <person name="Ortiz-Lopez R."/>
            <person name="Elizondo-Gonzalez R."/>
            <person name="Perez-Maya A.A."/>
            <person name="Ocampo-Candiani J."/>
        </authorList>
    </citation>
    <scope>NUCLEOTIDE SEQUENCE [LARGE SCALE GENOMIC DNA]</scope>
    <source>
        <strain evidence="4">ATCC 700358</strain>
    </source>
</reference>
<dbReference type="RefSeq" id="WP_014982390.1">
    <property type="nucleotide sequence ID" value="NC_018681.1"/>
</dbReference>
<dbReference type="InterPro" id="IPR008979">
    <property type="entry name" value="Galactose-bd-like_sf"/>
</dbReference>
<dbReference type="GO" id="GO:0008239">
    <property type="term" value="F:dipeptidyl-peptidase activity"/>
    <property type="evidence" value="ECO:0007669"/>
    <property type="project" value="InterPro"/>
</dbReference>
<accession>K0ERT6</accession>
<dbReference type="KEGG" id="nbr:O3I_007860"/>
<dbReference type="InterPro" id="IPR000383">
    <property type="entry name" value="Xaa-Pro-like_dom"/>
</dbReference>
<evidence type="ECO:0000313" key="3">
    <source>
        <dbReference type="EMBL" id="AFT99534.1"/>
    </source>
</evidence>
<dbReference type="PANTHER" id="PTHR43056:SF10">
    <property type="entry name" value="COCE_NOND FAMILY, PUTATIVE (AFU_ORTHOLOGUE AFUA_7G00600)-RELATED"/>
    <property type="match status" value="1"/>
</dbReference>
<dbReference type="EMBL" id="CP003876">
    <property type="protein sequence ID" value="AFT99534.1"/>
    <property type="molecule type" value="Genomic_DNA"/>
</dbReference>
<proteinExistence type="predicted"/>
<dbReference type="InterPro" id="IPR013736">
    <property type="entry name" value="Xaa-Pro_dipept_C"/>
</dbReference>
<gene>
    <name evidence="3" type="ORF">O3I_007860</name>
</gene>
<dbReference type="InterPro" id="IPR005674">
    <property type="entry name" value="CocE/Ser_esterase"/>
</dbReference>
<dbReference type="SMART" id="SM00939">
    <property type="entry name" value="PepX_C"/>
    <property type="match status" value="1"/>
</dbReference>
<feature type="domain" description="Xaa-Pro dipeptidyl-peptidase C-terminal" evidence="2">
    <location>
        <begin position="424"/>
        <end position="692"/>
    </location>
</feature>
<dbReference type="SUPFAM" id="SSF49785">
    <property type="entry name" value="Galactose-binding domain-like"/>
    <property type="match status" value="1"/>
</dbReference>
<dbReference type="Pfam" id="PF08530">
    <property type="entry name" value="PepX_C"/>
    <property type="match status" value="1"/>
</dbReference>
<evidence type="ECO:0000256" key="1">
    <source>
        <dbReference type="ARBA" id="ARBA00022801"/>
    </source>
</evidence>
<dbReference type="Pfam" id="PF02129">
    <property type="entry name" value="Peptidase_S15"/>
    <property type="match status" value="1"/>
</dbReference>
<evidence type="ECO:0000259" key="2">
    <source>
        <dbReference type="SMART" id="SM00939"/>
    </source>
</evidence>
<dbReference type="Gene3D" id="3.40.50.1820">
    <property type="entry name" value="alpha/beta hydrolase"/>
    <property type="match status" value="2"/>
</dbReference>